<comment type="caution">
    <text evidence="1">The sequence shown here is derived from an EMBL/GenBank/DDBJ whole genome shotgun (WGS) entry which is preliminary data.</text>
</comment>
<dbReference type="Pfam" id="PF10830">
    <property type="entry name" value="DUF2553"/>
    <property type="match status" value="1"/>
</dbReference>
<name>A0ABV6GB34_9BACI</name>
<gene>
    <name evidence="1" type="ORF">ACFFIX_05440</name>
</gene>
<proteinExistence type="predicted"/>
<keyword evidence="2" id="KW-1185">Reference proteome</keyword>
<evidence type="ECO:0000313" key="1">
    <source>
        <dbReference type="EMBL" id="MFC0270892.1"/>
    </source>
</evidence>
<dbReference type="InterPro" id="IPR020140">
    <property type="entry name" value="Uncharacterised_YusG"/>
</dbReference>
<dbReference type="RefSeq" id="WP_378931377.1">
    <property type="nucleotide sequence ID" value="NZ_JBHLVO010000003.1"/>
</dbReference>
<protein>
    <submittedName>
        <fullName evidence="1">YusG family protein</fullName>
    </submittedName>
</protein>
<evidence type="ECO:0000313" key="2">
    <source>
        <dbReference type="Proteomes" id="UP001589854"/>
    </source>
</evidence>
<organism evidence="1 2">
    <name type="scientific">Metabacillus herbersteinensis</name>
    <dbReference type="NCBI Taxonomy" id="283816"/>
    <lineage>
        <taxon>Bacteria</taxon>
        <taxon>Bacillati</taxon>
        <taxon>Bacillota</taxon>
        <taxon>Bacilli</taxon>
        <taxon>Bacillales</taxon>
        <taxon>Bacillaceae</taxon>
        <taxon>Metabacillus</taxon>
    </lineage>
</organism>
<dbReference type="EMBL" id="JBHLVO010000003">
    <property type="protein sequence ID" value="MFC0270892.1"/>
    <property type="molecule type" value="Genomic_DNA"/>
</dbReference>
<dbReference type="Proteomes" id="UP001589854">
    <property type="component" value="Unassembled WGS sequence"/>
</dbReference>
<sequence length="81" mass="9438">MTLEKQRLNITDRVVGKFSNGQINLFLENEQIGQMVSKGAESSFDLKTNYQYEDNNFYQYVDVPTKPDEKYVDCDDVNGWC</sequence>
<reference evidence="1 2" key="1">
    <citation type="submission" date="2024-09" db="EMBL/GenBank/DDBJ databases">
        <authorList>
            <person name="Sun Q."/>
            <person name="Mori K."/>
        </authorList>
    </citation>
    <scope>NUCLEOTIDE SEQUENCE [LARGE SCALE GENOMIC DNA]</scope>
    <source>
        <strain evidence="1 2">CCM 7228</strain>
    </source>
</reference>
<accession>A0ABV6GB34</accession>